<accession>A0ABN2KF82</accession>
<dbReference type="EMBL" id="BAAALS010000011">
    <property type="protein sequence ID" value="GAA1754525.1"/>
    <property type="molecule type" value="Genomic_DNA"/>
</dbReference>
<proteinExistence type="predicted"/>
<keyword evidence="2" id="KW-1185">Reference proteome</keyword>
<dbReference type="Proteomes" id="UP001500655">
    <property type="component" value="Unassembled WGS sequence"/>
</dbReference>
<comment type="caution">
    <text evidence="1">The sequence shown here is derived from an EMBL/GenBank/DDBJ whole genome shotgun (WGS) entry which is preliminary data.</text>
</comment>
<sequence>MPIASALDLVNLNVSTLKKSQISALPTSGRNPFPLSIIVRQVVSDRLALAGEKLRAGDGLVRNLEFRSAISRHYYAMYHGARAIVFAVERGDDYERHNELPRHLPVTMNDVRAREVELTEARLLRNQADYDCYPVGQAGWEKDARELASIAATFLGACEDFALTNGYV</sequence>
<dbReference type="Gene3D" id="1.20.120.330">
    <property type="entry name" value="Nucleotidyltransferases domain 2"/>
    <property type="match status" value="1"/>
</dbReference>
<evidence type="ECO:0008006" key="3">
    <source>
        <dbReference type="Google" id="ProtNLM"/>
    </source>
</evidence>
<name>A0ABN2KF82_9ACTN</name>
<evidence type="ECO:0000313" key="1">
    <source>
        <dbReference type="EMBL" id="GAA1754525.1"/>
    </source>
</evidence>
<dbReference type="RefSeq" id="WP_344081060.1">
    <property type="nucleotide sequence ID" value="NZ_BAAALS010000011.1"/>
</dbReference>
<organism evidence="1 2">
    <name type="scientific">Luedemannella helvata</name>
    <dbReference type="NCBI Taxonomy" id="349315"/>
    <lineage>
        <taxon>Bacteria</taxon>
        <taxon>Bacillati</taxon>
        <taxon>Actinomycetota</taxon>
        <taxon>Actinomycetes</taxon>
        <taxon>Micromonosporales</taxon>
        <taxon>Micromonosporaceae</taxon>
        <taxon>Luedemannella</taxon>
    </lineage>
</organism>
<reference evidence="1 2" key="1">
    <citation type="journal article" date="2019" name="Int. J. Syst. Evol. Microbiol.">
        <title>The Global Catalogue of Microorganisms (GCM) 10K type strain sequencing project: providing services to taxonomists for standard genome sequencing and annotation.</title>
        <authorList>
            <consortium name="The Broad Institute Genomics Platform"/>
            <consortium name="The Broad Institute Genome Sequencing Center for Infectious Disease"/>
            <person name="Wu L."/>
            <person name="Ma J."/>
        </authorList>
    </citation>
    <scope>NUCLEOTIDE SEQUENCE [LARGE SCALE GENOMIC DNA]</scope>
    <source>
        <strain evidence="1 2">JCM 13249</strain>
    </source>
</reference>
<gene>
    <name evidence="1" type="ORF">GCM10009681_27150</name>
</gene>
<protein>
    <recommendedName>
        <fullName evidence="3">HEPN domain-containing protein</fullName>
    </recommendedName>
</protein>
<evidence type="ECO:0000313" key="2">
    <source>
        <dbReference type="Proteomes" id="UP001500655"/>
    </source>
</evidence>